<accession>A0A2N5CXL4</accession>
<sequence length="266" mass="28073">MVRTASVLIGLLLACLAIAPAHAEGPFERWAAVVVAGDYRAHSGGSTEAFDNARRDVSRSLTALGFPTPAQFSTRPRRYPSQGVAASEPKVIQSGLASAAEASPAGCLVYITSHGAPEGVVMGDKILRPQRLAAMVDGACPGRPSIVVVSACFSGVFVPALERDDRMILTAARPDRTSFGCGESDRYPYFDDCFLSEIGQARDFIALGRSVQACVARKELDTGMTPPSEPQMWIGPELRPLLPLYAFAKARKPAPASGAQPSPAGN</sequence>
<keyword evidence="1" id="KW-0732">Signal</keyword>
<dbReference type="EMBL" id="CP026100">
    <property type="protein sequence ID" value="AYV47286.1"/>
    <property type="molecule type" value="Genomic_DNA"/>
</dbReference>
<evidence type="ECO:0000313" key="5">
    <source>
        <dbReference type="Proteomes" id="UP000281192"/>
    </source>
</evidence>
<dbReference type="OrthoDB" id="345222at2"/>
<dbReference type="Proteomes" id="UP000281192">
    <property type="component" value="Chromosome"/>
</dbReference>
<feature type="chain" id="PRO_5044578114" evidence="1">
    <location>
        <begin position="24"/>
        <end position="266"/>
    </location>
</feature>
<dbReference type="RefSeq" id="WP_101711908.1">
    <property type="nucleotide sequence ID" value="NZ_CP026100.1"/>
</dbReference>
<evidence type="ECO:0000256" key="1">
    <source>
        <dbReference type="SAM" id="SignalP"/>
    </source>
</evidence>
<evidence type="ECO:0000313" key="2">
    <source>
        <dbReference type="EMBL" id="AYV47286.1"/>
    </source>
</evidence>
<organism evidence="3 4">
    <name type="scientific">Caulobacter flavus</name>
    <dbReference type="NCBI Taxonomy" id="1679497"/>
    <lineage>
        <taxon>Bacteria</taxon>
        <taxon>Pseudomonadati</taxon>
        <taxon>Pseudomonadota</taxon>
        <taxon>Alphaproteobacteria</taxon>
        <taxon>Caulobacterales</taxon>
        <taxon>Caulobacteraceae</taxon>
        <taxon>Caulobacter</taxon>
    </lineage>
</organism>
<keyword evidence="5" id="KW-1185">Reference proteome</keyword>
<reference evidence="3 4" key="1">
    <citation type="submission" date="2017-12" db="EMBL/GenBank/DDBJ databases">
        <title>The genome sequence of Caulobacter flavus CGMCC1 15093.</title>
        <authorList>
            <person name="Gao J."/>
            <person name="Mao X."/>
            <person name="Sun J."/>
        </authorList>
    </citation>
    <scope>NUCLEOTIDE SEQUENCE [LARGE SCALE GENOMIC DNA]</scope>
    <source>
        <strain evidence="3 4">CGMCC1 15093</strain>
    </source>
</reference>
<dbReference type="PROSITE" id="PS51257">
    <property type="entry name" value="PROKAR_LIPOPROTEIN"/>
    <property type="match status" value="1"/>
</dbReference>
<dbReference type="AlphaFoldDB" id="A0A2N5CXL4"/>
<dbReference type="Proteomes" id="UP000234483">
    <property type="component" value="Unassembled WGS sequence"/>
</dbReference>
<gene>
    <name evidence="2" type="ORF">C1707_14005</name>
    <name evidence="3" type="ORF">CFHF_04900</name>
</gene>
<dbReference type="Gene3D" id="3.40.50.1460">
    <property type="match status" value="1"/>
</dbReference>
<name>A0A2N5CXL4_9CAUL</name>
<evidence type="ECO:0000313" key="3">
    <source>
        <dbReference type="EMBL" id="PLR18553.1"/>
    </source>
</evidence>
<dbReference type="Pfam" id="PF01650">
    <property type="entry name" value="Peptidase_C13"/>
    <property type="match status" value="1"/>
</dbReference>
<protein>
    <submittedName>
        <fullName evidence="3">Peptidase C13</fullName>
    </submittedName>
</protein>
<proteinExistence type="predicted"/>
<dbReference type="GO" id="GO:0006508">
    <property type="term" value="P:proteolysis"/>
    <property type="evidence" value="ECO:0007669"/>
    <property type="project" value="InterPro"/>
</dbReference>
<feature type="signal peptide" evidence="1">
    <location>
        <begin position="1"/>
        <end position="23"/>
    </location>
</feature>
<dbReference type="GO" id="GO:0008233">
    <property type="term" value="F:peptidase activity"/>
    <property type="evidence" value="ECO:0007669"/>
    <property type="project" value="InterPro"/>
</dbReference>
<evidence type="ECO:0000313" key="4">
    <source>
        <dbReference type="Proteomes" id="UP000234483"/>
    </source>
</evidence>
<dbReference type="InterPro" id="IPR001096">
    <property type="entry name" value="Peptidase_C13"/>
</dbReference>
<dbReference type="KEGG" id="cfh:C1707_14005"/>
<reference evidence="2 5" key="2">
    <citation type="submission" date="2018-01" db="EMBL/GenBank/DDBJ databases">
        <title>Complete genome sequence of Caulobacter flavus RHGG3.</title>
        <authorList>
            <person name="Yang E."/>
        </authorList>
    </citation>
    <scope>NUCLEOTIDE SEQUENCE [LARGE SCALE GENOMIC DNA]</scope>
    <source>
        <strain evidence="2 5">RHGG3</strain>
    </source>
</reference>
<dbReference type="EMBL" id="PJRQ01000009">
    <property type="protein sequence ID" value="PLR18553.1"/>
    <property type="molecule type" value="Genomic_DNA"/>
</dbReference>